<keyword evidence="5" id="KW-1185">Reference proteome</keyword>
<dbReference type="RefSeq" id="WP_058297898.1">
    <property type="nucleotide sequence ID" value="NZ_FMAU01000001.1"/>
</dbReference>
<accession>A0A0V8HML0</accession>
<feature type="compositionally biased region" description="Basic and acidic residues" evidence="2">
    <location>
        <begin position="348"/>
        <end position="370"/>
    </location>
</feature>
<feature type="domain" description="G5" evidence="3">
    <location>
        <begin position="207"/>
        <end position="284"/>
    </location>
</feature>
<keyword evidence="1" id="KW-0732">Signal</keyword>
<dbReference type="Pfam" id="PF07501">
    <property type="entry name" value="G5"/>
    <property type="match status" value="1"/>
</dbReference>
<dbReference type="SMART" id="SM01208">
    <property type="entry name" value="G5"/>
    <property type="match status" value="1"/>
</dbReference>
<evidence type="ECO:0000313" key="4">
    <source>
        <dbReference type="EMBL" id="SCB91057.1"/>
    </source>
</evidence>
<dbReference type="AlphaFoldDB" id="A0A0V8HML0"/>
<dbReference type="InterPro" id="IPR052913">
    <property type="entry name" value="Glycopeptide_resist_protein"/>
</dbReference>
<dbReference type="PANTHER" id="PTHR35788:SF1">
    <property type="entry name" value="EXPORTED PROTEIN"/>
    <property type="match status" value="1"/>
</dbReference>
<dbReference type="InterPro" id="IPR011098">
    <property type="entry name" value="G5_dom"/>
</dbReference>
<dbReference type="InterPro" id="IPR007391">
    <property type="entry name" value="Vancomycin_resist_VanW"/>
</dbReference>
<dbReference type="Pfam" id="PF04294">
    <property type="entry name" value="VanW"/>
    <property type="match status" value="1"/>
</dbReference>
<evidence type="ECO:0000259" key="3">
    <source>
        <dbReference type="SMART" id="SM01208"/>
    </source>
</evidence>
<evidence type="ECO:0000256" key="1">
    <source>
        <dbReference type="ARBA" id="ARBA00022729"/>
    </source>
</evidence>
<reference evidence="5" key="1">
    <citation type="submission" date="2016-08" db="EMBL/GenBank/DDBJ databases">
        <authorList>
            <person name="Varghese N."/>
            <person name="Submissions Spin"/>
        </authorList>
    </citation>
    <scope>NUCLEOTIDE SEQUENCE [LARGE SCALE GENOMIC DNA]</scope>
    <source>
        <strain evidence="5">SGD-1123</strain>
    </source>
</reference>
<feature type="region of interest" description="Disordered" evidence="2">
    <location>
        <begin position="45"/>
        <end position="67"/>
    </location>
</feature>
<organism evidence="4 5">
    <name type="scientific">[Bacillus] enclensis</name>
    <dbReference type="NCBI Taxonomy" id="1402860"/>
    <lineage>
        <taxon>Bacteria</taxon>
        <taxon>Bacillati</taxon>
        <taxon>Bacillota</taxon>
        <taxon>Bacilli</taxon>
        <taxon>Bacillales</taxon>
        <taxon>Bacillaceae</taxon>
        <taxon>Rossellomorea</taxon>
    </lineage>
</organism>
<sequence length="370" mass="40786">MKKTTYAASFFLVLCTVYLFGTAHLGSFLYDLAADSKNVTASTPEIAGKSVSGEREGTGDSEDAAMSGKETYPRVVLAESTIENIKVTPGLEEFLSSFSEIEIEPVSSFSLLKFGEDEHLDSMTDEEMSVVSTGLYEVLLYSGLEIVQRHQGLSLPDYAELGFEARVDKELHQDFKFANSDSSSYIISFKMEGNSLRFVLEGPQLPNEVEITLQDKQTVEPRVIRQYTPYVKRGQTKVKVEGEKGIKVDVWKTTLDSKGFVLKEELISSDYYPPVHREELVSLEEYMDSRVADGTQEGSAVSPSVSDGNETQDTSLETDTGTEAPDASQQDRSQSDGAEESQGAQTDTGERDSVESRPSRAEDIPDSNMK</sequence>
<name>A0A0V8HML0_9BACI</name>
<protein>
    <submittedName>
        <fullName evidence="4">G5 domain-containing protein</fullName>
    </submittedName>
</protein>
<evidence type="ECO:0000256" key="2">
    <source>
        <dbReference type="SAM" id="MobiDB-lite"/>
    </source>
</evidence>
<feature type="region of interest" description="Disordered" evidence="2">
    <location>
        <begin position="293"/>
        <end position="370"/>
    </location>
</feature>
<gene>
    <name evidence="4" type="ORF">GA0061094_1341</name>
</gene>
<feature type="compositionally biased region" description="Polar residues" evidence="2">
    <location>
        <begin position="296"/>
        <end position="347"/>
    </location>
</feature>
<proteinExistence type="predicted"/>
<evidence type="ECO:0000313" key="5">
    <source>
        <dbReference type="Proteomes" id="UP000181997"/>
    </source>
</evidence>
<dbReference type="PANTHER" id="PTHR35788">
    <property type="entry name" value="EXPORTED PROTEIN-RELATED"/>
    <property type="match status" value="1"/>
</dbReference>
<dbReference type="Proteomes" id="UP000181997">
    <property type="component" value="Unassembled WGS sequence"/>
</dbReference>
<dbReference type="EMBL" id="FMAU01000001">
    <property type="protein sequence ID" value="SCB91057.1"/>
    <property type="molecule type" value="Genomic_DNA"/>
</dbReference>